<feature type="compositionally biased region" description="Basic and acidic residues" evidence="1">
    <location>
        <begin position="615"/>
        <end position="625"/>
    </location>
</feature>
<organism evidence="2 3">
    <name type="scientific">Ganoderma sinense ZZ0214-1</name>
    <dbReference type="NCBI Taxonomy" id="1077348"/>
    <lineage>
        <taxon>Eukaryota</taxon>
        <taxon>Fungi</taxon>
        <taxon>Dikarya</taxon>
        <taxon>Basidiomycota</taxon>
        <taxon>Agaricomycotina</taxon>
        <taxon>Agaricomycetes</taxon>
        <taxon>Polyporales</taxon>
        <taxon>Polyporaceae</taxon>
        <taxon>Ganoderma</taxon>
    </lineage>
</organism>
<evidence type="ECO:0000313" key="3">
    <source>
        <dbReference type="Proteomes" id="UP000230002"/>
    </source>
</evidence>
<dbReference type="AlphaFoldDB" id="A0A2G8RVF7"/>
<evidence type="ECO:0000256" key="1">
    <source>
        <dbReference type="SAM" id="MobiDB-lite"/>
    </source>
</evidence>
<dbReference type="OrthoDB" id="3365698at2759"/>
<sequence length="638" mass="70403">MDPSSINPSQPTSFAAILPSNSFTFTANVESDGGTSESSAIVTTSAAPVVSLRTAFNAAAPANHLPTELVIKVLTSGAWKDWWELVALTHICQHWRNVALGTPQLWADAAQSAFNSDRPSWNYQCLPTFVARSGSCPLKVDLQALASLTIDIEDMDDYAVLEPHLSRITHLSAQSLNITEFVQFVGEHGLRIHNIESLHLPYVKRTFLGELLIIDVNKLRFWRNTDFPRLRSLTISTYCFKRHVAVSSLTDLVLHDEPRDYNEFLAALRRCAPGLESLTLHDWSSPEPEWAYRPAPIPSAPSVTIQLPNLNFLQVSLASESGSTAPVAFLFACLSFSADVAIRLDWKCNPGDFRELLPKHVVGLHAPPFFDSLCLHLYAAPYATTMHCYIDGAERLCIRERPLHPCYPEGRSFGDFLDEHRHPTVTQLAVDFDMDPGKGYTLSGHEHGFAGFLRGLPNLRRLDLVGNNIGDAKLEFAKAFLGLSETAHDGSPAQAAGRTLGFVCGKYGDDGRSADADLAQLEQLLKAHQAAGGARLGRLEICAPDPFRETHAVMSRPGYPYVYDVPSSAEKAASLWLRYMLRFRMLVDEVVFVGHVEKRGLGYRVLSSSTAVAEHSTRSRGDKARGTKTGRKPAWKGR</sequence>
<protein>
    <submittedName>
        <fullName evidence="2">Uncharacterized protein</fullName>
    </submittedName>
</protein>
<evidence type="ECO:0000313" key="2">
    <source>
        <dbReference type="EMBL" id="PIL25489.1"/>
    </source>
</evidence>
<feature type="region of interest" description="Disordered" evidence="1">
    <location>
        <begin position="612"/>
        <end position="638"/>
    </location>
</feature>
<gene>
    <name evidence="2" type="ORF">GSI_13379</name>
</gene>
<dbReference type="InterPro" id="IPR032675">
    <property type="entry name" value="LRR_dom_sf"/>
</dbReference>
<dbReference type="Gene3D" id="3.80.10.10">
    <property type="entry name" value="Ribonuclease Inhibitor"/>
    <property type="match status" value="1"/>
</dbReference>
<name>A0A2G8RVF7_9APHY</name>
<dbReference type="Proteomes" id="UP000230002">
    <property type="component" value="Unassembled WGS sequence"/>
</dbReference>
<comment type="caution">
    <text evidence="2">The sequence shown here is derived from an EMBL/GenBank/DDBJ whole genome shotgun (WGS) entry which is preliminary data.</text>
</comment>
<proteinExistence type="predicted"/>
<accession>A0A2G8RVF7</accession>
<dbReference type="EMBL" id="AYKW01000056">
    <property type="protein sequence ID" value="PIL25489.1"/>
    <property type="molecule type" value="Genomic_DNA"/>
</dbReference>
<keyword evidence="3" id="KW-1185">Reference proteome</keyword>
<reference evidence="2 3" key="1">
    <citation type="journal article" date="2015" name="Sci. Rep.">
        <title>Chromosome-level genome map provides insights into diverse defense mechanisms in the medicinal fungus Ganoderma sinense.</title>
        <authorList>
            <person name="Zhu Y."/>
            <person name="Xu J."/>
            <person name="Sun C."/>
            <person name="Zhou S."/>
            <person name="Xu H."/>
            <person name="Nelson D.R."/>
            <person name="Qian J."/>
            <person name="Song J."/>
            <person name="Luo H."/>
            <person name="Xiang L."/>
            <person name="Li Y."/>
            <person name="Xu Z."/>
            <person name="Ji A."/>
            <person name="Wang L."/>
            <person name="Lu S."/>
            <person name="Hayward A."/>
            <person name="Sun W."/>
            <person name="Li X."/>
            <person name="Schwartz D.C."/>
            <person name="Wang Y."/>
            <person name="Chen S."/>
        </authorList>
    </citation>
    <scope>NUCLEOTIDE SEQUENCE [LARGE SCALE GENOMIC DNA]</scope>
    <source>
        <strain evidence="2 3">ZZ0214-1</strain>
    </source>
</reference>
<feature type="compositionally biased region" description="Basic residues" evidence="1">
    <location>
        <begin position="626"/>
        <end position="638"/>
    </location>
</feature>
<dbReference type="SUPFAM" id="SSF52047">
    <property type="entry name" value="RNI-like"/>
    <property type="match status" value="1"/>
</dbReference>